<accession>A0A091HHQ5</accession>
<dbReference type="EMBL" id="KL512450">
    <property type="protein sequence ID" value="KFO86878.1"/>
    <property type="molecule type" value="Genomic_DNA"/>
</dbReference>
<dbReference type="AlphaFoldDB" id="A0A091HHQ5"/>
<feature type="region of interest" description="Disordered" evidence="1">
    <location>
        <begin position="186"/>
        <end position="205"/>
    </location>
</feature>
<reference evidence="2 3" key="1">
    <citation type="submission" date="2014-04" db="EMBL/GenBank/DDBJ databases">
        <title>Genome evolution of avian class.</title>
        <authorList>
            <person name="Zhang G."/>
            <person name="Li C."/>
        </authorList>
    </citation>
    <scope>NUCLEOTIDE SEQUENCE [LARGE SCALE GENOMIC DNA]</scope>
    <source>
        <strain evidence="2">BGI_N320</strain>
    </source>
</reference>
<feature type="non-terminal residue" evidence="2">
    <location>
        <position position="231"/>
    </location>
</feature>
<gene>
    <name evidence="2" type="ORF">N320_00501</name>
</gene>
<evidence type="ECO:0000313" key="3">
    <source>
        <dbReference type="Proteomes" id="UP000054064"/>
    </source>
</evidence>
<keyword evidence="3" id="KW-1185">Reference proteome</keyword>
<feature type="non-terminal residue" evidence="2">
    <location>
        <position position="1"/>
    </location>
</feature>
<sequence length="231" mass="25540">ETVQIHQKIRKCDDKTRPWYSSLEGAGKQNSETAMQLQVSAEPFGGDCIENRTTEECLHSGEDKTVDVIIQTDGAHSASYFSDPEQKGPGRSVMDILNWARPLPALLSPVQCSPLTTQNMLFGEVTSSGDEEVDCSASAVEDVLQEHQIQPRGFNAFSLNEKCIRQSKSCEHGLDAEISHNMSWNEKVSSKEERDTETKQGDVAALVTGMETNKVCLEENMETEKRELTGA</sequence>
<evidence type="ECO:0000256" key="1">
    <source>
        <dbReference type="SAM" id="MobiDB-lite"/>
    </source>
</evidence>
<dbReference type="Proteomes" id="UP000054064">
    <property type="component" value="Unassembled WGS sequence"/>
</dbReference>
<organism evidence="2 3">
    <name type="scientific">Buceros rhinoceros silvestris</name>
    <dbReference type="NCBI Taxonomy" id="175836"/>
    <lineage>
        <taxon>Eukaryota</taxon>
        <taxon>Metazoa</taxon>
        <taxon>Chordata</taxon>
        <taxon>Craniata</taxon>
        <taxon>Vertebrata</taxon>
        <taxon>Euteleostomi</taxon>
        <taxon>Archelosauria</taxon>
        <taxon>Archosauria</taxon>
        <taxon>Dinosauria</taxon>
        <taxon>Saurischia</taxon>
        <taxon>Theropoda</taxon>
        <taxon>Coelurosauria</taxon>
        <taxon>Aves</taxon>
        <taxon>Neognathae</taxon>
        <taxon>Neoaves</taxon>
        <taxon>Telluraves</taxon>
        <taxon>Coraciimorphae</taxon>
        <taxon>Bucerotiformes</taxon>
        <taxon>Bucerotidae</taxon>
        <taxon>Buceros</taxon>
    </lineage>
</organism>
<protein>
    <submittedName>
        <fullName evidence="2">Uncharacterized protein</fullName>
    </submittedName>
</protein>
<name>A0A091HHQ5_BUCRH</name>
<feature type="compositionally biased region" description="Basic and acidic residues" evidence="1">
    <location>
        <begin position="188"/>
        <end position="200"/>
    </location>
</feature>
<proteinExistence type="predicted"/>
<evidence type="ECO:0000313" key="2">
    <source>
        <dbReference type="EMBL" id="KFO86878.1"/>
    </source>
</evidence>